<evidence type="ECO:0000313" key="3">
    <source>
        <dbReference type="Proteomes" id="UP000187074"/>
    </source>
</evidence>
<dbReference type="AlphaFoldDB" id="A0A1R1AZ58"/>
<feature type="transmembrane region" description="Helical" evidence="1">
    <location>
        <begin position="75"/>
        <end position="96"/>
    </location>
</feature>
<comment type="caution">
    <text evidence="2">The sequence shown here is derived from an EMBL/GenBank/DDBJ whole genome shotgun (WGS) entry which is preliminary data.</text>
</comment>
<evidence type="ECO:0000256" key="1">
    <source>
        <dbReference type="SAM" id="Phobius"/>
    </source>
</evidence>
<accession>A0A1R1AZ58</accession>
<name>A0A1R1AZ58_PAELA</name>
<reference evidence="2 3" key="1">
    <citation type="submission" date="2016-11" db="EMBL/GenBank/DDBJ databases">
        <title>Paenibacillus species isolates.</title>
        <authorList>
            <person name="Beno S.M."/>
        </authorList>
    </citation>
    <scope>NUCLEOTIDE SEQUENCE [LARGE SCALE GENOMIC DNA]</scope>
    <source>
        <strain evidence="2 3">FSL F4-0100</strain>
    </source>
</reference>
<keyword evidence="1" id="KW-0812">Transmembrane</keyword>
<keyword evidence="1" id="KW-0472">Membrane</keyword>
<dbReference type="RefSeq" id="WP_076323779.1">
    <property type="nucleotide sequence ID" value="NZ_JBCMXI010000004.1"/>
</dbReference>
<organism evidence="2 3">
    <name type="scientific">Paenibacillus lautus</name>
    <name type="common">Bacillus lautus</name>
    <dbReference type="NCBI Taxonomy" id="1401"/>
    <lineage>
        <taxon>Bacteria</taxon>
        <taxon>Bacillati</taxon>
        <taxon>Bacillota</taxon>
        <taxon>Bacilli</taxon>
        <taxon>Bacillales</taxon>
        <taxon>Paenibacillaceae</taxon>
        <taxon>Paenibacillus</taxon>
    </lineage>
</organism>
<evidence type="ECO:0000313" key="2">
    <source>
        <dbReference type="EMBL" id="OME91383.1"/>
    </source>
</evidence>
<feature type="transmembrane region" description="Helical" evidence="1">
    <location>
        <begin position="108"/>
        <end position="127"/>
    </location>
</feature>
<keyword evidence="1" id="KW-1133">Transmembrane helix</keyword>
<feature type="transmembrane region" description="Helical" evidence="1">
    <location>
        <begin position="47"/>
        <end position="69"/>
    </location>
</feature>
<protein>
    <submittedName>
        <fullName evidence="2">Uncharacterized protein</fullName>
    </submittedName>
</protein>
<dbReference type="STRING" id="1401.BK123_18155"/>
<sequence length="180" mass="20539">MPNREQRFIAIAAIIQVIIVVILGYNRVRDSIRFTNETFDPSFLSQGAYILLSLVIFLLFITASLGAWAQKTWGWSATVGLYVTFIFSIFMSTGVAMRVSDIDINAQFFWKPILLIIISIAALWFWFRAAIRSRFHLQLKSAILLTLVASIGFILLAVLIDYLQFRIMDHWISNVISNSV</sequence>
<dbReference type="EMBL" id="MRTF01000006">
    <property type="protein sequence ID" value="OME91383.1"/>
    <property type="molecule type" value="Genomic_DNA"/>
</dbReference>
<feature type="transmembrane region" description="Helical" evidence="1">
    <location>
        <begin position="142"/>
        <end position="163"/>
    </location>
</feature>
<proteinExistence type="predicted"/>
<gene>
    <name evidence="2" type="ORF">BK123_18155</name>
</gene>
<dbReference type="Proteomes" id="UP000187074">
    <property type="component" value="Unassembled WGS sequence"/>
</dbReference>
<feature type="transmembrane region" description="Helical" evidence="1">
    <location>
        <begin position="6"/>
        <end position="26"/>
    </location>
</feature>